<feature type="transmembrane region" description="Helical" evidence="4">
    <location>
        <begin position="436"/>
        <end position="460"/>
    </location>
</feature>
<feature type="transmembrane region" description="Helical" evidence="4">
    <location>
        <begin position="411"/>
        <end position="430"/>
    </location>
</feature>
<feature type="compositionally biased region" description="Polar residues" evidence="3">
    <location>
        <begin position="9"/>
        <end position="23"/>
    </location>
</feature>
<feature type="region of interest" description="Disordered" evidence="3">
    <location>
        <begin position="77"/>
        <end position="122"/>
    </location>
</feature>
<feature type="transmembrane region" description="Helical" evidence="4">
    <location>
        <begin position="371"/>
        <end position="390"/>
    </location>
</feature>
<comment type="subcellular location">
    <subcellularLocation>
        <location evidence="1">Membrane</location>
        <topology evidence="1">Multi-pass membrane protein</topology>
    </subcellularLocation>
</comment>
<feature type="region of interest" description="Disordered" evidence="3">
    <location>
        <begin position="1"/>
        <end position="23"/>
    </location>
</feature>
<dbReference type="EMBL" id="CAKXYY010000010">
    <property type="protein sequence ID" value="CAH2353415.1"/>
    <property type="molecule type" value="Genomic_DNA"/>
</dbReference>
<proteinExistence type="inferred from homology"/>
<dbReference type="Proteomes" id="UP000837801">
    <property type="component" value="Unassembled WGS sequence"/>
</dbReference>
<dbReference type="PANTHER" id="PTHR11360:SF315">
    <property type="entry name" value="TRANSPORTER MCH2-RELATED"/>
    <property type="match status" value="1"/>
</dbReference>
<name>A0A9P0QR46_9ASCO</name>
<comment type="similarity">
    <text evidence="2">Belongs to the major facilitator superfamily. Monocarboxylate porter (TC 2.A.1.13) family.</text>
</comment>
<evidence type="ECO:0000313" key="5">
    <source>
        <dbReference type="EMBL" id="CAH2353415.1"/>
    </source>
</evidence>
<dbReference type="Pfam" id="PF07690">
    <property type="entry name" value="MFS_1"/>
    <property type="match status" value="1"/>
</dbReference>
<organism evidence="5 6">
    <name type="scientific">[Candida] railenensis</name>
    <dbReference type="NCBI Taxonomy" id="45579"/>
    <lineage>
        <taxon>Eukaryota</taxon>
        <taxon>Fungi</taxon>
        <taxon>Dikarya</taxon>
        <taxon>Ascomycota</taxon>
        <taxon>Saccharomycotina</taxon>
        <taxon>Pichiomycetes</taxon>
        <taxon>Debaryomycetaceae</taxon>
        <taxon>Kurtzmaniella</taxon>
    </lineage>
</organism>
<dbReference type="InterPro" id="IPR050327">
    <property type="entry name" value="Proton-linked_MCT"/>
</dbReference>
<dbReference type="GO" id="GO:0022857">
    <property type="term" value="F:transmembrane transporter activity"/>
    <property type="evidence" value="ECO:0007669"/>
    <property type="project" value="InterPro"/>
</dbReference>
<dbReference type="PANTHER" id="PTHR11360">
    <property type="entry name" value="MONOCARBOXYLATE TRANSPORTER"/>
    <property type="match status" value="1"/>
</dbReference>
<gene>
    <name evidence="5" type="ORF">CLIB1423_10S04500</name>
</gene>
<feature type="transmembrane region" description="Helical" evidence="4">
    <location>
        <begin position="260"/>
        <end position="279"/>
    </location>
</feature>
<dbReference type="OrthoDB" id="2213137at2759"/>
<feature type="transmembrane region" description="Helical" evidence="4">
    <location>
        <begin position="201"/>
        <end position="220"/>
    </location>
</feature>
<feature type="transmembrane region" description="Helical" evidence="4">
    <location>
        <begin position="129"/>
        <end position="152"/>
    </location>
</feature>
<keyword evidence="6" id="KW-1185">Reference proteome</keyword>
<feature type="transmembrane region" description="Helical" evidence="4">
    <location>
        <begin position="472"/>
        <end position="495"/>
    </location>
</feature>
<evidence type="ECO:0000256" key="3">
    <source>
        <dbReference type="SAM" id="MobiDB-lite"/>
    </source>
</evidence>
<reference evidence="5" key="1">
    <citation type="submission" date="2022-03" db="EMBL/GenBank/DDBJ databases">
        <authorList>
            <person name="Legras J.-L."/>
            <person name="Devillers H."/>
            <person name="Grondin C."/>
        </authorList>
    </citation>
    <scope>NUCLEOTIDE SEQUENCE</scope>
    <source>
        <strain evidence="5">CLIB 1423</strain>
    </source>
</reference>
<keyword evidence="4" id="KW-0472">Membrane</keyword>
<comment type="caution">
    <text evidence="5">The sequence shown here is derived from an EMBL/GenBank/DDBJ whole genome shotgun (WGS) entry which is preliminary data.</text>
</comment>
<dbReference type="InterPro" id="IPR036259">
    <property type="entry name" value="MFS_trans_sf"/>
</dbReference>
<evidence type="ECO:0000256" key="1">
    <source>
        <dbReference type="ARBA" id="ARBA00004141"/>
    </source>
</evidence>
<feature type="transmembrane region" description="Helical" evidence="4">
    <location>
        <begin position="172"/>
        <end position="194"/>
    </location>
</feature>
<evidence type="ECO:0000256" key="4">
    <source>
        <dbReference type="SAM" id="Phobius"/>
    </source>
</evidence>
<keyword evidence="4" id="KW-0812">Transmembrane</keyword>
<accession>A0A9P0QR46</accession>
<sequence length="598" mass="65849">MSHHHDAETSSLDTNGSSKAYETYRIDSTTEAYRSKSQQGSELSRIISGIRDDQDIQADYLPTADVEYSLAKRLTHNEEARTEKNSIKSVNSNDQELESNKNGAGAGALEQQSASSEEEEVGPQKDKGFAWVVAICTMLAVFSTWGASAGYGVFLSFYVSSDAFAGANQYDYALIGGMVVCFAQLLAPVCVLSYRVFGPFYTSYFGIALQTLGYILASFATKRWQLFCTQGFIVGVSFSFVYLPGTLMLPTWFDKKRATAMGIAVSGAGLGGVFFSLVIRKLISVTGDQRWALRMCAFVTGFVAIIACSIMKPRNHKPLPLKVTLTREFIFSNAKTIFSVSVFRDYALVLLGIWFGICLLGYILVLFSVSSYGISVGLSAFQGSILTAVMNAGQFIGRPSCGFIADKFGRFNFTIVNCLVITILILAFWINATSFGALMVFSVLIGLTIGVGSLFCQSLASDILQNMENLPAAWSGLNIVVSLFCIGAEVIALALKEDEAANPYLHSQVFGGVCFFSAAVLLCIMRERVVRKRLVERLSTERSLHDQKTNSKGYLKERDEADIEEIEQIEGRIARYEILVNIRSVKLFFIRMFYPIKI</sequence>
<dbReference type="AlphaFoldDB" id="A0A9P0QR46"/>
<evidence type="ECO:0000313" key="6">
    <source>
        <dbReference type="Proteomes" id="UP000837801"/>
    </source>
</evidence>
<feature type="compositionally biased region" description="Basic and acidic residues" evidence="3">
    <location>
        <begin position="77"/>
        <end position="86"/>
    </location>
</feature>
<protein>
    <submittedName>
        <fullName evidence="5">Uncharacterized transporter Esbp6p</fullName>
    </submittedName>
</protein>
<feature type="transmembrane region" description="Helical" evidence="4">
    <location>
        <begin position="507"/>
        <end position="525"/>
    </location>
</feature>
<dbReference type="SUPFAM" id="SSF103473">
    <property type="entry name" value="MFS general substrate transporter"/>
    <property type="match status" value="1"/>
</dbReference>
<dbReference type="InterPro" id="IPR011701">
    <property type="entry name" value="MFS"/>
</dbReference>
<feature type="transmembrane region" description="Helical" evidence="4">
    <location>
        <begin position="232"/>
        <end position="253"/>
    </location>
</feature>
<dbReference type="Gene3D" id="1.20.1250.20">
    <property type="entry name" value="MFS general substrate transporter like domains"/>
    <property type="match status" value="2"/>
</dbReference>
<feature type="transmembrane region" description="Helical" evidence="4">
    <location>
        <begin position="291"/>
        <end position="311"/>
    </location>
</feature>
<evidence type="ECO:0000256" key="2">
    <source>
        <dbReference type="ARBA" id="ARBA00006727"/>
    </source>
</evidence>
<keyword evidence="4" id="KW-1133">Transmembrane helix</keyword>
<feature type="transmembrane region" description="Helical" evidence="4">
    <location>
        <begin position="346"/>
        <end position="365"/>
    </location>
</feature>
<dbReference type="GO" id="GO:0016020">
    <property type="term" value="C:membrane"/>
    <property type="evidence" value="ECO:0007669"/>
    <property type="project" value="UniProtKB-SubCell"/>
</dbReference>